<keyword evidence="3" id="KW-0812">Transmembrane</keyword>
<proteinExistence type="inferred from homology"/>
<dbReference type="GO" id="GO:0006078">
    <property type="term" value="P:(1-&gt;6)-beta-D-glucan biosynthetic process"/>
    <property type="evidence" value="ECO:0007669"/>
    <property type="project" value="TreeGrafter"/>
</dbReference>
<dbReference type="GO" id="GO:0005886">
    <property type="term" value="C:plasma membrane"/>
    <property type="evidence" value="ECO:0007669"/>
    <property type="project" value="TreeGrafter"/>
</dbReference>
<dbReference type="PROSITE" id="PS51762">
    <property type="entry name" value="GH16_2"/>
    <property type="match status" value="1"/>
</dbReference>
<keyword evidence="7" id="KW-0325">Glycoprotein</keyword>
<keyword evidence="8" id="KW-0961">Cell wall biogenesis/degradation</keyword>
<keyword evidence="6" id="KW-0472">Membrane</keyword>
<dbReference type="PANTHER" id="PTHR31361:SF1">
    <property type="entry name" value="BETA-GLUCAN SYNTHESIS-ASSOCIATED PROTEIN KRE6-RELATED"/>
    <property type="match status" value="1"/>
</dbReference>
<keyword evidence="5" id="KW-1133">Transmembrane helix</keyword>
<organism evidence="10 11">
    <name type="scientific">Prymnesium parvum</name>
    <name type="common">Toxic golden alga</name>
    <dbReference type="NCBI Taxonomy" id="97485"/>
    <lineage>
        <taxon>Eukaryota</taxon>
        <taxon>Haptista</taxon>
        <taxon>Haptophyta</taxon>
        <taxon>Prymnesiophyceae</taxon>
        <taxon>Prymnesiales</taxon>
        <taxon>Prymnesiaceae</taxon>
        <taxon>Prymnesium</taxon>
    </lineage>
</organism>
<dbReference type="GO" id="GO:0005789">
    <property type="term" value="C:endoplasmic reticulum membrane"/>
    <property type="evidence" value="ECO:0007669"/>
    <property type="project" value="TreeGrafter"/>
</dbReference>
<dbReference type="GO" id="GO:0071555">
    <property type="term" value="P:cell wall organization"/>
    <property type="evidence" value="ECO:0007669"/>
    <property type="project" value="UniProtKB-KW"/>
</dbReference>
<dbReference type="EMBL" id="JBGBPQ010000007">
    <property type="protein sequence ID" value="KAL1521465.1"/>
    <property type="molecule type" value="Genomic_DNA"/>
</dbReference>
<dbReference type="PANTHER" id="PTHR31361">
    <property type="entry name" value="BETA-GLUCAN SYNTHESIS-ASSOCIATED PROTEIN KRE6-RELATED"/>
    <property type="match status" value="1"/>
</dbReference>
<evidence type="ECO:0000256" key="7">
    <source>
        <dbReference type="ARBA" id="ARBA00023180"/>
    </source>
</evidence>
<evidence type="ECO:0000256" key="1">
    <source>
        <dbReference type="ARBA" id="ARBA00004606"/>
    </source>
</evidence>
<comment type="subcellular location">
    <subcellularLocation>
        <location evidence="1">Membrane</location>
        <topology evidence="1">Single-pass type II membrane protein</topology>
    </subcellularLocation>
</comment>
<dbReference type="Pfam" id="PF03935">
    <property type="entry name" value="SKN1_KRE6_Sbg1"/>
    <property type="match status" value="1"/>
</dbReference>
<comment type="similarity">
    <text evidence="2">Belongs to the SKN1/KRE6 family.</text>
</comment>
<dbReference type="InterPro" id="IPR000757">
    <property type="entry name" value="Beta-glucanase-like"/>
</dbReference>
<sequence length="564" mass="61703">MMALWAGAAAHDCCWCDKNTPESEMTTVGRDKATYDLVFSDEFNEEGRDFANGKDTKWTALKIGDTSNHGAAFYLPEQAKVGTDPNFTDISALVITTANKPFTGDGPEGETDVFMPYSSAMLQTWNKFCFTGGILEFRARQPLGAGYWPALWAFGNLGRAVYQPSNTGLWPWSYDECDADLELPPNDPPQRISACMDQPDDSGLHPFQGRGATELDVLEGAVSNDGEHSYVVGSLQLSPGLPKYFKPPMFTFPTREGAGSWYTGLSFGGDGLPNNGWYGPPWGSSCPTGCPDALSGGITEKNTLHSRYWLYRMEWIPGPEGHISWIYDGKFIWGMDASSFGEYSVCTKTNLGETCKRTPSRMIPQEPMSLVMNTAIGTWNGGAGALDGKHWPALFFIDYVRVYQKKEDTNVGCNPPDFPTKTYIEKNKELFGEWVTPTGYETCPEQYPDAAYKNAEAIKARAAKLRLVSVDQRTPQAYGFAGKAQVLLSLGTQQPASTVSSSRSVAPIAALLMVVVGVAGFTWRRASLASSYSAYTPSVLSSLTEPLAEDELSGEYQLAQEARP</sequence>
<dbReference type="InterPro" id="IPR005629">
    <property type="entry name" value="Skn1/Kre6/Sbg1"/>
</dbReference>
<dbReference type="AlphaFoldDB" id="A0AB34JIR1"/>
<evidence type="ECO:0000256" key="4">
    <source>
        <dbReference type="ARBA" id="ARBA00022968"/>
    </source>
</evidence>
<reference evidence="10 11" key="1">
    <citation type="journal article" date="2024" name="Science">
        <title>Giant polyketide synthase enzymes in the biosynthesis of giant marine polyether toxins.</title>
        <authorList>
            <person name="Fallon T.R."/>
            <person name="Shende V.V."/>
            <person name="Wierzbicki I.H."/>
            <person name="Pendleton A.L."/>
            <person name="Watervoot N.F."/>
            <person name="Auber R.P."/>
            <person name="Gonzalez D.J."/>
            <person name="Wisecaver J.H."/>
            <person name="Moore B.S."/>
        </authorList>
    </citation>
    <scope>NUCLEOTIDE SEQUENCE [LARGE SCALE GENOMIC DNA]</scope>
    <source>
        <strain evidence="10 11">12B1</strain>
    </source>
</reference>
<protein>
    <recommendedName>
        <fullName evidence="9">GH16 domain-containing protein</fullName>
    </recommendedName>
</protein>
<feature type="domain" description="GH16" evidence="9">
    <location>
        <begin position="28"/>
        <end position="408"/>
    </location>
</feature>
<name>A0AB34JIR1_PRYPA</name>
<dbReference type="Gene3D" id="2.60.120.200">
    <property type="match status" value="1"/>
</dbReference>
<evidence type="ECO:0000256" key="6">
    <source>
        <dbReference type="ARBA" id="ARBA00023136"/>
    </source>
</evidence>
<dbReference type="Proteomes" id="UP001515480">
    <property type="component" value="Unassembled WGS sequence"/>
</dbReference>
<gene>
    <name evidence="10" type="ORF">AB1Y20_021127</name>
</gene>
<evidence type="ECO:0000256" key="3">
    <source>
        <dbReference type="ARBA" id="ARBA00022692"/>
    </source>
</evidence>
<evidence type="ECO:0000313" key="11">
    <source>
        <dbReference type="Proteomes" id="UP001515480"/>
    </source>
</evidence>
<evidence type="ECO:0000313" key="10">
    <source>
        <dbReference type="EMBL" id="KAL1521465.1"/>
    </source>
</evidence>
<evidence type="ECO:0000256" key="8">
    <source>
        <dbReference type="ARBA" id="ARBA00023316"/>
    </source>
</evidence>
<accession>A0AB34JIR1</accession>
<evidence type="ECO:0000259" key="9">
    <source>
        <dbReference type="PROSITE" id="PS51762"/>
    </source>
</evidence>
<dbReference type="GO" id="GO:0015926">
    <property type="term" value="F:glucosidase activity"/>
    <property type="evidence" value="ECO:0007669"/>
    <property type="project" value="TreeGrafter"/>
</dbReference>
<dbReference type="InterPro" id="IPR013320">
    <property type="entry name" value="ConA-like_dom_sf"/>
</dbReference>
<keyword evidence="4" id="KW-0735">Signal-anchor</keyword>
<dbReference type="SUPFAM" id="SSF49899">
    <property type="entry name" value="Concanavalin A-like lectins/glucanases"/>
    <property type="match status" value="1"/>
</dbReference>
<keyword evidence="11" id="KW-1185">Reference proteome</keyword>
<comment type="caution">
    <text evidence="10">The sequence shown here is derived from an EMBL/GenBank/DDBJ whole genome shotgun (WGS) entry which is preliminary data.</text>
</comment>
<evidence type="ECO:0000256" key="5">
    <source>
        <dbReference type="ARBA" id="ARBA00022989"/>
    </source>
</evidence>
<evidence type="ECO:0000256" key="2">
    <source>
        <dbReference type="ARBA" id="ARBA00010962"/>
    </source>
</evidence>